<dbReference type="SUPFAM" id="SSF54695">
    <property type="entry name" value="POZ domain"/>
    <property type="match status" value="1"/>
</dbReference>
<dbReference type="AlphaFoldDB" id="A0A9N8EKC7"/>
<dbReference type="Proteomes" id="UP001153069">
    <property type="component" value="Unassembled WGS sequence"/>
</dbReference>
<evidence type="ECO:0000313" key="3">
    <source>
        <dbReference type="Proteomes" id="UP001153069"/>
    </source>
</evidence>
<protein>
    <submittedName>
        <fullName evidence="2">Kelch-like protein 21</fullName>
    </submittedName>
</protein>
<comment type="caution">
    <text evidence="2">The sequence shown here is derived from an EMBL/GenBank/DDBJ whole genome shotgun (WGS) entry which is preliminary data.</text>
</comment>
<dbReference type="Pfam" id="PF00651">
    <property type="entry name" value="BTB"/>
    <property type="match status" value="1"/>
</dbReference>
<reference evidence="2" key="1">
    <citation type="submission" date="2020-06" db="EMBL/GenBank/DDBJ databases">
        <authorList>
            <consortium name="Plant Systems Biology data submission"/>
        </authorList>
    </citation>
    <scope>NUCLEOTIDE SEQUENCE</scope>
    <source>
        <strain evidence="2">D6</strain>
    </source>
</reference>
<dbReference type="EMBL" id="CAICTM010001327">
    <property type="protein sequence ID" value="CAB9522677.1"/>
    <property type="molecule type" value="Genomic_DNA"/>
</dbReference>
<dbReference type="PANTHER" id="PTHR24413">
    <property type="entry name" value="SPECKLE-TYPE POZ PROTEIN"/>
    <property type="match status" value="1"/>
</dbReference>
<dbReference type="Gene3D" id="3.30.710.10">
    <property type="entry name" value="Potassium Channel Kv1.1, Chain A"/>
    <property type="match status" value="1"/>
</dbReference>
<feature type="domain" description="BTB" evidence="1">
    <location>
        <begin position="206"/>
        <end position="273"/>
    </location>
</feature>
<organism evidence="2 3">
    <name type="scientific">Seminavis robusta</name>
    <dbReference type="NCBI Taxonomy" id="568900"/>
    <lineage>
        <taxon>Eukaryota</taxon>
        <taxon>Sar</taxon>
        <taxon>Stramenopiles</taxon>
        <taxon>Ochrophyta</taxon>
        <taxon>Bacillariophyta</taxon>
        <taxon>Bacillariophyceae</taxon>
        <taxon>Bacillariophycidae</taxon>
        <taxon>Naviculales</taxon>
        <taxon>Naviculaceae</taxon>
        <taxon>Seminavis</taxon>
    </lineage>
</organism>
<dbReference type="InterPro" id="IPR011333">
    <property type="entry name" value="SKP1/BTB/POZ_sf"/>
</dbReference>
<gene>
    <name evidence="2" type="ORF">SEMRO_1329_G263320.1</name>
</gene>
<dbReference type="OrthoDB" id="6620694at2759"/>
<accession>A0A9N8EKC7</accession>
<dbReference type="Gene3D" id="1.25.40.420">
    <property type="match status" value="1"/>
</dbReference>
<evidence type="ECO:0000259" key="1">
    <source>
        <dbReference type="PROSITE" id="PS50097"/>
    </source>
</evidence>
<dbReference type="InterPro" id="IPR000210">
    <property type="entry name" value="BTB/POZ_dom"/>
</dbReference>
<dbReference type="CDD" id="cd18186">
    <property type="entry name" value="BTB_POZ_ZBTB_KLHL-like"/>
    <property type="match status" value="1"/>
</dbReference>
<evidence type="ECO:0000313" key="2">
    <source>
        <dbReference type="EMBL" id="CAB9522677.1"/>
    </source>
</evidence>
<proteinExistence type="predicted"/>
<sequence>MASNQLAEAILSNSLSQVTFHLDAGTSVDSKFDSKCLHILDQLTGAEDAEDDEDEDTEDVPGHVKVALYSTLGFAYPLHLAVVNLYHSVKERALYDSALRILDLLLTRGADTSKCSKWLILCNISGWNWSPFVSDAKSYTPLDLALFFKRHPICVYKAETHAVMEAAIKWIQKKAKKSPTAPIKTVPVVAEVAAAWKSLLCSEEFSDVSFQCSDGVSLPSHRNILAAASPYFATALNGQWSEVSSGTWKPSYPSTIIRPILELIYTGKVPQDFFNEDPLMLFNCASEYDIKPAIKLATNACIQKLGVSNVKPTLQAAHLHHSTKIKIACFRFVQSNATRVLTDARFMTLAQEYPELWSELTKAISSNDNENASRKRSRAE</sequence>
<keyword evidence="3" id="KW-1185">Reference proteome</keyword>
<dbReference type="PROSITE" id="PS50097">
    <property type="entry name" value="BTB"/>
    <property type="match status" value="1"/>
</dbReference>
<dbReference type="SMART" id="SM00225">
    <property type="entry name" value="BTB"/>
    <property type="match status" value="1"/>
</dbReference>
<name>A0A9N8EKC7_9STRA</name>